<feature type="region of interest" description="Disordered" evidence="1">
    <location>
        <begin position="50"/>
        <end position="92"/>
    </location>
</feature>
<reference evidence="2 3" key="1">
    <citation type="journal article" date="2018" name="PLoS ONE">
        <title>The draft genome of Kipferlia bialata reveals reductive genome evolution in fornicate parasites.</title>
        <authorList>
            <person name="Tanifuji G."/>
            <person name="Takabayashi S."/>
            <person name="Kume K."/>
            <person name="Takagi M."/>
            <person name="Nakayama T."/>
            <person name="Kamikawa R."/>
            <person name="Inagaki Y."/>
            <person name="Hashimoto T."/>
        </authorList>
    </citation>
    <scope>NUCLEOTIDE SEQUENCE [LARGE SCALE GENOMIC DNA]</scope>
    <source>
        <strain evidence="2">NY0173</strain>
    </source>
</reference>
<dbReference type="Proteomes" id="UP000265618">
    <property type="component" value="Unassembled WGS sequence"/>
</dbReference>
<keyword evidence="3" id="KW-1185">Reference proteome</keyword>
<organism evidence="2 3">
    <name type="scientific">Kipferlia bialata</name>
    <dbReference type="NCBI Taxonomy" id="797122"/>
    <lineage>
        <taxon>Eukaryota</taxon>
        <taxon>Metamonada</taxon>
        <taxon>Carpediemonas-like organisms</taxon>
        <taxon>Kipferlia</taxon>
    </lineage>
</organism>
<dbReference type="EMBL" id="BDIP01000010">
    <property type="protein sequence ID" value="GIQ79455.1"/>
    <property type="molecule type" value="Genomic_DNA"/>
</dbReference>
<sequence length="92" mass="10099">MSSESSPPLFVVEPFVLPVLDPGVDGSDTVRINAAVSLRASALLLCHGGVTTDDRALAEEKEAKAKDEKEEEAETVEKKEEKEEEKEEEKKE</sequence>
<proteinExistence type="predicted"/>
<feature type="compositionally biased region" description="Acidic residues" evidence="1">
    <location>
        <begin position="82"/>
        <end position="92"/>
    </location>
</feature>
<comment type="caution">
    <text evidence="2">The sequence shown here is derived from an EMBL/GenBank/DDBJ whole genome shotgun (WGS) entry which is preliminary data.</text>
</comment>
<feature type="compositionally biased region" description="Basic and acidic residues" evidence="1">
    <location>
        <begin position="52"/>
        <end position="68"/>
    </location>
</feature>
<gene>
    <name evidence="2" type="ORF">KIPB_000102</name>
</gene>
<evidence type="ECO:0000256" key="1">
    <source>
        <dbReference type="SAM" id="MobiDB-lite"/>
    </source>
</evidence>
<dbReference type="AlphaFoldDB" id="A0A9K3GEG9"/>
<evidence type="ECO:0000313" key="3">
    <source>
        <dbReference type="Proteomes" id="UP000265618"/>
    </source>
</evidence>
<name>A0A9K3GEG9_9EUKA</name>
<protein>
    <submittedName>
        <fullName evidence="2">Uncharacterized protein</fullName>
    </submittedName>
</protein>
<evidence type="ECO:0000313" key="2">
    <source>
        <dbReference type="EMBL" id="GIQ79455.1"/>
    </source>
</evidence>
<accession>A0A9K3GEG9</accession>